<keyword evidence="2" id="KW-1185">Reference proteome</keyword>
<dbReference type="EMBL" id="VSRR010063971">
    <property type="protein sequence ID" value="MPC83946.1"/>
    <property type="molecule type" value="Genomic_DNA"/>
</dbReference>
<dbReference type="PROSITE" id="PS51257">
    <property type="entry name" value="PROKAR_LIPOPROTEIN"/>
    <property type="match status" value="1"/>
</dbReference>
<proteinExistence type="predicted"/>
<dbReference type="Proteomes" id="UP000324222">
    <property type="component" value="Unassembled WGS sequence"/>
</dbReference>
<evidence type="ECO:0000313" key="1">
    <source>
        <dbReference type="EMBL" id="MPC83946.1"/>
    </source>
</evidence>
<name>A0A5B7IQS2_PORTR</name>
<accession>A0A5B7IQS2</accession>
<reference evidence="1 2" key="1">
    <citation type="submission" date="2019-05" db="EMBL/GenBank/DDBJ databases">
        <title>Another draft genome of Portunus trituberculatus and its Hox gene families provides insights of decapod evolution.</title>
        <authorList>
            <person name="Jeong J.-H."/>
            <person name="Song I."/>
            <person name="Kim S."/>
            <person name="Choi T."/>
            <person name="Kim D."/>
            <person name="Ryu S."/>
            <person name="Kim W."/>
        </authorList>
    </citation>
    <scope>NUCLEOTIDE SEQUENCE [LARGE SCALE GENOMIC DNA]</scope>
    <source>
        <tissue evidence="1">Muscle</tissue>
    </source>
</reference>
<dbReference type="AlphaFoldDB" id="A0A5B7IQS2"/>
<protein>
    <submittedName>
        <fullName evidence="1">Uncharacterized protein</fullName>
    </submittedName>
</protein>
<sequence length="103" mass="11207">MHFLSRPSLTDKKNLHTQTNNLVLTGCGHTSSSSTTSPCPILAACMRSVSPDQFICHIAVEEVHHFKAVGNVRASQQVAAFLITGILVTVLLQMKPHEKMLPS</sequence>
<evidence type="ECO:0000313" key="2">
    <source>
        <dbReference type="Proteomes" id="UP000324222"/>
    </source>
</evidence>
<gene>
    <name evidence="1" type="ORF">E2C01_078669</name>
</gene>
<comment type="caution">
    <text evidence="1">The sequence shown here is derived from an EMBL/GenBank/DDBJ whole genome shotgun (WGS) entry which is preliminary data.</text>
</comment>
<organism evidence="1 2">
    <name type="scientific">Portunus trituberculatus</name>
    <name type="common">Swimming crab</name>
    <name type="synonym">Neptunus trituberculatus</name>
    <dbReference type="NCBI Taxonomy" id="210409"/>
    <lineage>
        <taxon>Eukaryota</taxon>
        <taxon>Metazoa</taxon>
        <taxon>Ecdysozoa</taxon>
        <taxon>Arthropoda</taxon>
        <taxon>Crustacea</taxon>
        <taxon>Multicrustacea</taxon>
        <taxon>Malacostraca</taxon>
        <taxon>Eumalacostraca</taxon>
        <taxon>Eucarida</taxon>
        <taxon>Decapoda</taxon>
        <taxon>Pleocyemata</taxon>
        <taxon>Brachyura</taxon>
        <taxon>Eubrachyura</taxon>
        <taxon>Portunoidea</taxon>
        <taxon>Portunidae</taxon>
        <taxon>Portuninae</taxon>
        <taxon>Portunus</taxon>
    </lineage>
</organism>